<name>A0ABQ5CF81_9ASTR</name>
<evidence type="ECO:0000313" key="1">
    <source>
        <dbReference type="EMBL" id="GJT23819.1"/>
    </source>
</evidence>
<keyword evidence="2" id="KW-1185">Reference proteome</keyword>
<dbReference type="PANTHER" id="PTHR11439:SF483">
    <property type="entry name" value="PEPTIDE SYNTHASE GLIP-LIKE, PUTATIVE (AFU_ORTHOLOGUE AFUA_3G12920)-RELATED"/>
    <property type="match status" value="1"/>
</dbReference>
<organism evidence="1 2">
    <name type="scientific">Tanacetum coccineum</name>
    <dbReference type="NCBI Taxonomy" id="301880"/>
    <lineage>
        <taxon>Eukaryota</taxon>
        <taxon>Viridiplantae</taxon>
        <taxon>Streptophyta</taxon>
        <taxon>Embryophyta</taxon>
        <taxon>Tracheophyta</taxon>
        <taxon>Spermatophyta</taxon>
        <taxon>Magnoliopsida</taxon>
        <taxon>eudicotyledons</taxon>
        <taxon>Gunneridae</taxon>
        <taxon>Pentapetalae</taxon>
        <taxon>asterids</taxon>
        <taxon>campanulids</taxon>
        <taxon>Asterales</taxon>
        <taxon>Asteraceae</taxon>
        <taxon>Asteroideae</taxon>
        <taxon>Anthemideae</taxon>
        <taxon>Anthemidinae</taxon>
        <taxon>Tanacetum</taxon>
    </lineage>
</organism>
<reference evidence="1" key="2">
    <citation type="submission" date="2022-01" db="EMBL/GenBank/DDBJ databases">
        <authorList>
            <person name="Yamashiro T."/>
            <person name="Shiraishi A."/>
            <person name="Satake H."/>
            <person name="Nakayama K."/>
        </authorList>
    </citation>
    <scope>NUCLEOTIDE SEQUENCE</scope>
</reference>
<dbReference type="CDD" id="cd09272">
    <property type="entry name" value="RNase_HI_RT_Ty1"/>
    <property type="match status" value="1"/>
</dbReference>
<dbReference type="EMBL" id="BQNB010014086">
    <property type="protein sequence ID" value="GJT23819.1"/>
    <property type="molecule type" value="Genomic_DNA"/>
</dbReference>
<comment type="caution">
    <text evidence="1">The sequence shown here is derived from an EMBL/GenBank/DDBJ whole genome shotgun (WGS) entry which is preliminary data.</text>
</comment>
<reference evidence="1" key="1">
    <citation type="journal article" date="2022" name="Int. J. Mol. Sci.">
        <title>Draft Genome of Tanacetum Coccineum: Genomic Comparison of Closely Related Tanacetum-Family Plants.</title>
        <authorList>
            <person name="Yamashiro T."/>
            <person name="Shiraishi A."/>
            <person name="Nakayama K."/>
            <person name="Satake H."/>
        </authorList>
    </citation>
    <scope>NUCLEOTIDE SEQUENCE</scope>
</reference>
<dbReference type="PANTHER" id="PTHR11439">
    <property type="entry name" value="GAG-POL-RELATED RETROTRANSPOSON"/>
    <property type="match status" value="1"/>
</dbReference>
<proteinExistence type="predicted"/>
<evidence type="ECO:0000313" key="2">
    <source>
        <dbReference type="Proteomes" id="UP001151760"/>
    </source>
</evidence>
<protein>
    <submittedName>
        <fullName evidence="1">Uncharacterized protein</fullName>
    </submittedName>
</protein>
<sequence>MEKCDTLCTPMATTKLDADLQGTQVDKTKYRSMIGGLMYLTASRPDIAFATFDSGFELIAYSDANLAGCNDDCKSTSGGIQFLGDKLVTWSSKKQDYTAMSTVEAEYVIFI</sequence>
<dbReference type="Proteomes" id="UP001151760">
    <property type="component" value="Unassembled WGS sequence"/>
</dbReference>
<accession>A0ABQ5CF81</accession>
<gene>
    <name evidence="1" type="ORF">Tco_0893756</name>
</gene>